<evidence type="ECO:0000313" key="1">
    <source>
        <dbReference type="EMBL" id="MDC3987212.1"/>
    </source>
</evidence>
<organism evidence="1 2">
    <name type="scientific">Polyangium jinanense</name>
    <dbReference type="NCBI Taxonomy" id="2829994"/>
    <lineage>
        <taxon>Bacteria</taxon>
        <taxon>Pseudomonadati</taxon>
        <taxon>Myxococcota</taxon>
        <taxon>Polyangia</taxon>
        <taxon>Polyangiales</taxon>
        <taxon>Polyangiaceae</taxon>
        <taxon>Polyangium</taxon>
    </lineage>
</organism>
<gene>
    <name evidence="1" type="ORF">KEG57_42485</name>
</gene>
<dbReference type="Proteomes" id="UP001151081">
    <property type="component" value="Unassembled WGS sequence"/>
</dbReference>
<reference evidence="1 2" key="1">
    <citation type="submission" date="2021-04" db="EMBL/GenBank/DDBJ databases">
        <title>Genome analysis of Polyangium sp.</title>
        <authorList>
            <person name="Li Y."/>
            <person name="Wang J."/>
        </authorList>
    </citation>
    <scope>NUCLEOTIDE SEQUENCE [LARGE SCALE GENOMIC DNA]</scope>
    <source>
        <strain evidence="1 2">SDU14</strain>
    </source>
</reference>
<proteinExistence type="predicted"/>
<keyword evidence="2" id="KW-1185">Reference proteome</keyword>
<evidence type="ECO:0000313" key="2">
    <source>
        <dbReference type="Proteomes" id="UP001151081"/>
    </source>
</evidence>
<name>A0A9X3XBI0_9BACT</name>
<dbReference type="EMBL" id="JAGTJJ010000049">
    <property type="protein sequence ID" value="MDC3987212.1"/>
    <property type="molecule type" value="Genomic_DNA"/>
</dbReference>
<accession>A0A9X3XBI0</accession>
<sequence>MRRGDYLVAALVVAAPGVVLPGCLGSFGEDEGHGRICASPVAGGEYCVSSSEGPASAWNQAAAHGSRPIQMWAERPEGMTLDTLVTSPRDMDRWLGDIEQALGYVRDEERCAESYKASMAPGPLRNALGSARIRQNEILSEEPIDAVGRFKEALASKGAAEKDPLVAEIAADKLSMGAVQGVLDQVSLDVGPLSAAYADLAADFAAYRKTESGELTTYTKLAAKASTATVTELDAIETAILEAAHDASAGPQEMALRAMKLSAEITQFEVTSQEALAPHADFMVTHGAQSPDMTSGAQRSIHAMLGYVDRRIARSDRAAMSLLFGIAMRRQALQLLDEIQSVRDTVAEAKIAKAEATFQESAEAQVLAFEQAPPQGVKLSLPYLAKRYDEVTAFLQMRPLCELPSSSWRESGCAEMRPHFKAAATYRATTLPGLIQTGLSTMKAQGVGGALLDAAAAKLAAGDVKRAAVLHDAALRSAEGT</sequence>
<dbReference type="RefSeq" id="WP_272459570.1">
    <property type="nucleotide sequence ID" value="NZ_JAGTJJ010000049.1"/>
</dbReference>
<protein>
    <submittedName>
        <fullName evidence="1">Uncharacterized protein</fullName>
    </submittedName>
</protein>
<dbReference type="AlphaFoldDB" id="A0A9X3XBI0"/>
<comment type="caution">
    <text evidence="1">The sequence shown here is derived from an EMBL/GenBank/DDBJ whole genome shotgun (WGS) entry which is preliminary data.</text>
</comment>